<proteinExistence type="inferred from homology"/>
<dbReference type="SUPFAM" id="SSF56235">
    <property type="entry name" value="N-terminal nucleophile aminohydrolases (Ntn hydrolases)"/>
    <property type="match status" value="1"/>
</dbReference>
<evidence type="ECO:0000313" key="14">
    <source>
        <dbReference type="Proteomes" id="UP000321412"/>
    </source>
</evidence>
<dbReference type="Pfam" id="PF13522">
    <property type="entry name" value="GATase_6"/>
    <property type="match status" value="1"/>
</dbReference>
<dbReference type="RefSeq" id="WP_146983059.1">
    <property type="nucleotide sequence ID" value="NZ_VOSM01000015.1"/>
</dbReference>
<dbReference type="GO" id="GO:0005975">
    <property type="term" value="P:carbohydrate metabolic process"/>
    <property type="evidence" value="ECO:0007669"/>
    <property type="project" value="UniProtKB-UniRule"/>
</dbReference>
<feature type="active site" description="For Fru-6P isomerization activity" evidence="10">
    <location>
        <position position="606"/>
    </location>
</feature>
<gene>
    <name evidence="10 13" type="primary">glmS</name>
    <name evidence="13" type="ORF">FRC98_19130</name>
</gene>
<dbReference type="GO" id="GO:0006002">
    <property type="term" value="P:fructose 6-phosphate metabolic process"/>
    <property type="evidence" value="ECO:0007669"/>
    <property type="project" value="TreeGrafter"/>
</dbReference>
<feature type="initiator methionine" description="Removed" evidence="10">
    <location>
        <position position="1"/>
    </location>
</feature>
<keyword evidence="6 10" id="KW-0032">Aminotransferase</keyword>
<evidence type="ECO:0000259" key="11">
    <source>
        <dbReference type="PROSITE" id="PS51278"/>
    </source>
</evidence>
<feature type="domain" description="SIS" evidence="12">
    <location>
        <begin position="288"/>
        <end position="427"/>
    </location>
</feature>
<dbReference type="EC" id="2.6.1.16" evidence="3 10"/>
<dbReference type="CDD" id="cd00714">
    <property type="entry name" value="GFAT"/>
    <property type="match status" value="1"/>
</dbReference>
<dbReference type="GO" id="GO:0097367">
    <property type="term" value="F:carbohydrate derivative binding"/>
    <property type="evidence" value="ECO:0007669"/>
    <property type="project" value="InterPro"/>
</dbReference>
<dbReference type="InterPro" id="IPR046348">
    <property type="entry name" value="SIS_dom_sf"/>
</dbReference>
<evidence type="ECO:0000256" key="10">
    <source>
        <dbReference type="HAMAP-Rule" id="MF_00164"/>
    </source>
</evidence>
<evidence type="ECO:0000256" key="8">
    <source>
        <dbReference type="ARBA" id="ARBA00022737"/>
    </source>
</evidence>
<keyword evidence="9" id="KW-0315">Glutamine amidotransferase</keyword>
<dbReference type="GO" id="GO:0046349">
    <property type="term" value="P:amino sugar biosynthetic process"/>
    <property type="evidence" value="ECO:0007669"/>
    <property type="project" value="UniProtKB-ARBA"/>
</dbReference>
<dbReference type="PROSITE" id="PS51464">
    <property type="entry name" value="SIS"/>
    <property type="match status" value="2"/>
</dbReference>
<dbReference type="PANTHER" id="PTHR10937:SF0">
    <property type="entry name" value="GLUTAMINE--FRUCTOSE-6-PHOSPHATE TRANSAMINASE (ISOMERIZING)"/>
    <property type="match status" value="1"/>
</dbReference>
<accession>A0A5C6X3L8</accession>
<evidence type="ECO:0000256" key="2">
    <source>
        <dbReference type="ARBA" id="ARBA00004496"/>
    </source>
</evidence>
<feature type="domain" description="SIS" evidence="12">
    <location>
        <begin position="460"/>
        <end position="601"/>
    </location>
</feature>
<dbReference type="OrthoDB" id="9761808at2"/>
<dbReference type="InterPro" id="IPR001347">
    <property type="entry name" value="SIS_dom"/>
</dbReference>
<evidence type="ECO:0000256" key="1">
    <source>
        <dbReference type="ARBA" id="ARBA00001031"/>
    </source>
</evidence>
<dbReference type="NCBIfam" id="TIGR01135">
    <property type="entry name" value="glmS"/>
    <property type="match status" value="1"/>
</dbReference>
<dbReference type="Gene3D" id="3.60.20.10">
    <property type="entry name" value="Glutamine Phosphoribosylpyrophosphate, subunit 1, domain 1"/>
    <property type="match status" value="1"/>
</dbReference>
<keyword evidence="7 10" id="KW-0808">Transferase</keyword>
<dbReference type="CDD" id="cd05009">
    <property type="entry name" value="SIS_GlmS_GlmD_2"/>
    <property type="match status" value="1"/>
</dbReference>
<evidence type="ECO:0000256" key="7">
    <source>
        <dbReference type="ARBA" id="ARBA00022679"/>
    </source>
</evidence>
<dbReference type="PROSITE" id="PS51278">
    <property type="entry name" value="GATASE_TYPE_2"/>
    <property type="match status" value="1"/>
</dbReference>
<dbReference type="AlphaFoldDB" id="A0A5C6X3L8"/>
<feature type="domain" description="Glutamine amidotransferase type-2" evidence="11">
    <location>
        <begin position="2"/>
        <end position="219"/>
    </location>
</feature>
<dbReference type="FunFam" id="3.40.50.10490:FF:000001">
    <property type="entry name" value="Glutamine--fructose-6-phosphate aminotransferase [isomerizing]"/>
    <property type="match status" value="1"/>
</dbReference>
<dbReference type="Gene3D" id="3.40.50.10490">
    <property type="entry name" value="Glucose-6-phosphate isomerase like protein, domain 1"/>
    <property type="match status" value="2"/>
</dbReference>
<dbReference type="GO" id="GO:0006047">
    <property type="term" value="P:UDP-N-acetylglucosamine metabolic process"/>
    <property type="evidence" value="ECO:0007669"/>
    <property type="project" value="TreeGrafter"/>
</dbReference>
<dbReference type="SUPFAM" id="SSF53697">
    <property type="entry name" value="SIS domain"/>
    <property type="match status" value="1"/>
</dbReference>
<evidence type="ECO:0000256" key="6">
    <source>
        <dbReference type="ARBA" id="ARBA00022576"/>
    </source>
</evidence>
<comment type="function">
    <text evidence="10">Catalyzes the first step in hexosamine metabolism, converting fructose-6P into glucosamine-6P using glutamine as a nitrogen source.</text>
</comment>
<keyword evidence="5 10" id="KW-0963">Cytoplasm</keyword>
<feature type="active site" description="Nucleophile; for GATase activity" evidence="10">
    <location>
        <position position="2"/>
    </location>
</feature>
<dbReference type="Pfam" id="PF01380">
    <property type="entry name" value="SIS"/>
    <property type="match status" value="2"/>
</dbReference>
<evidence type="ECO:0000313" key="13">
    <source>
        <dbReference type="EMBL" id="TXD34151.1"/>
    </source>
</evidence>
<keyword evidence="14" id="KW-1185">Reference proteome</keyword>
<protein>
    <recommendedName>
        <fullName evidence="4 10">Glutamine--fructose-6-phosphate aminotransferase [isomerizing]</fullName>
        <ecNumber evidence="3 10">2.6.1.16</ecNumber>
    </recommendedName>
    <alternativeName>
        <fullName evidence="10">D-fructose-6-phosphate amidotransferase</fullName>
    </alternativeName>
    <alternativeName>
        <fullName evidence="10">GFAT</fullName>
    </alternativeName>
    <alternativeName>
        <fullName evidence="10">Glucosamine-6-phosphate synthase</fullName>
    </alternativeName>
    <alternativeName>
        <fullName evidence="10">Hexosephosphate aminotransferase</fullName>
    </alternativeName>
    <alternativeName>
        <fullName evidence="10">L-glutamine--D-fructose-6-phosphate amidotransferase</fullName>
    </alternativeName>
</protein>
<dbReference type="PANTHER" id="PTHR10937">
    <property type="entry name" value="GLUCOSAMINE--FRUCTOSE-6-PHOSPHATE AMINOTRANSFERASE, ISOMERIZING"/>
    <property type="match status" value="1"/>
</dbReference>
<evidence type="ECO:0000256" key="5">
    <source>
        <dbReference type="ARBA" id="ARBA00022490"/>
    </source>
</evidence>
<dbReference type="GO" id="GO:0004360">
    <property type="term" value="F:glutamine-fructose-6-phosphate transaminase (isomerizing) activity"/>
    <property type="evidence" value="ECO:0007669"/>
    <property type="project" value="UniProtKB-UniRule"/>
</dbReference>
<dbReference type="GO" id="GO:0005829">
    <property type="term" value="C:cytosol"/>
    <property type="evidence" value="ECO:0007669"/>
    <property type="project" value="TreeGrafter"/>
</dbReference>
<comment type="subunit">
    <text evidence="10">Homodimer.</text>
</comment>
<dbReference type="GO" id="GO:0006487">
    <property type="term" value="P:protein N-linked glycosylation"/>
    <property type="evidence" value="ECO:0007669"/>
    <property type="project" value="TreeGrafter"/>
</dbReference>
<dbReference type="CDD" id="cd05008">
    <property type="entry name" value="SIS_GlmS_GlmD_1"/>
    <property type="match status" value="1"/>
</dbReference>
<dbReference type="NCBIfam" id="NF001484">
    <property type="entry name" value="PRK00331.1"/>
    <property type="match status" value="1"/>
</dbReference>
<organism evidence="13 14">
    <name type="scientific">Lujinxingia vulgaris</name>
    <dbReference type="NCBI Taxonomy" id="2600176"/>
    <lineage>
        <taxon>Bacteria</taxon>
        <taxon>Deltaproteobacteria</taxon>
        <taxon>Bradymonadales</taxon>
        <taxon>Lujinxingiaceae</taxon>
        <taxon>Lujinxingia</taxon>
    </lineage>
</organism>
<dbReference type="InterPro" id="IPR035490">
    <property type="entry name" value="GlmS/FrlB_SIS"/>
</dbReference>
<evidence type="ECO:0000256" key="9">
    <source>
        <dbReference type="ARBA" id="ARBA00022962"/>
    </source>
</evidence>
<dbReference type="Proteomes" id="UP000321412">
    <property type="component" value="Unassembled WGS sequence"/>
</dbReference>
<evidence type="ECO:0000256" key="4">
    <source>
        <dbReference type="ARBA" id="ARBA00016090"/>
    </source>
</evidence>
<dbReference type="InterPro" id="IPR047084">
    <property type="entry name" value="GFAT_N"/>
</dbReference>
<evidence type="ECO:0000259" key="12">
    <source>
        <dbReference type="PROSITE" id="PS51464"/>
    </source>
</evidence>
<comment type="caution">
    <text evidence="13">The sequence shown here is derived from an EMBL/GenBank/DDBJ whole genome shotgun (WGS) entry which is preliminary data.</text>
</comment>
<dbReference type="InterPro" id="IPR005855">
    <property type="entry name" value="GFAT"/>
</dbReference>
<comment type="subcellular location">
    <subcellularLocation>
        <location evidence="2 10">Cytoplasm</location>
    </subcellularLocation>
</comment>
<dbReference type="InterPro" id="IPR029055">
    <property type="entry name" value="Ntn_hydrolases_N"/>
</dbReference>
<name>A0A5C6X3L8_9DELT</name>
<reference evidence="13 14" key="1">
    <citation type="submission" date="2019-08" db="EMBL/GenBank/DDBJ databases">
        <title>Bradymonadales sp. TMQ4.</title>
        <authorList>
            <person name="Liang Q."/>
        </authorList>
    </citation>
    <scope>NUCLEOTIDE SEQUENCE [LARGE SCALE GENOMIC DNA]</scope>
    <source>
        <strain evidence="13 14">TMQ4</strain>
    </source>
</reference>
<dbReference type="InterPro" id="IPR017932">
    <property type="entry name" value="GATase_2_dom"/>
</dbReference>
<dbReference type="EMBL" id="VOSM01000015">
    <property type="protein sequence ID" value="TXD34151.1"/>
    <property type="molecule type" value="Genomic_DNA"/>
</dbReference>
<evidence type="ECO:0000256" key="3">
    <source>
        <dbReference type="ARBA" id="ARBA00012916"/>
    </source>
</evidence>
<dbReference type="InterPro" id="IPR035466">
    <property type="entry name" value="GlmS/AgaS_SIS"/>
</dbReference>
<comment type="catalytic activity">
    <reaction evidence="1 10">
        <text>D-fructose 6-phosphate + L-glutamine = D-glucosamine 6-phosphate + L-glutamate</text>
        <dbReference type="Rhea" id="RHEA:13237"/>
        <dbReference type="ChEBI" id="CHEBI:29985"/>
        <dbReference type="ChEBI" id="CHEBI:58359"/>
        <dbReference type="ChEBI" id="CHEBI:58725"/>
        <dbReference type="ChEBI" id="CHEBI:61527"/>
        <dbReference type="EC" id="2.6.1.16"/>
    </reaction>
</comment>
<dbReference type="HAMAP" id="MF_00164">
    <property type="entry name" value="GlmS"/>
    <property type="match status" value="1"/>
</dbReference>
<dbReference type="FunFam" id="3.40.50.10490:FF:000002">
    <property type="entry name" value="Glutamine--fructose-6-phosphate aminotransferase [isomerizing]"/>
    <property type="match status" value="1"/>
</dbReference>
<sequence>MCGIVGYVGEQTCSDILLSGLRKLEYRGYDSAGIAIADDEGQVQICRAEGKLARLEAAYHREPFDGSIGLGHTRWATHGRPTELNAHPHRAGQVVVAHNGIIENYLELKDELRARGREFSSETDTEVVAHLIDDALEQGATSLHQATCQALERIEGSYALLVMRSENPEELVVARFASPMVVARGSSGAFAASDVPAVLSHTRDFIFLEDGDTAVLSRQGIEIFDAACAPVERPVKTISWDPISAEKQGYKHFMLKEIFEQPARIIDTLRGRVSVERGEVNLPELALDEDAVKAIDKIVFVACGTSFFAAQVGRYMIEQHARIPVEVELASEFRYRDPIVSANTVVIGVSQSGETADTLAALREARALGARTLCVCNVIESTIARESDGVLYTHAGPEIGVASTKAFTTQLAAMGMLAICLGRLRGTLATEDARKLIEALREVPAEMEVMLRDMTPYEAIARQFSKAHSFLYLGRGNQFPIAAEGALKLKEISYIHAEGYAAGEMKHGPIALIDKQLPVVVLCPKNRVYEKTASNLEEVRARGGRIIAIGNEGDERLDQFADVVIRLPEAAEFVQPLISVVAVQLIAYHIADFKGTDVDQPRNLAKSVTVE</sequence>
<keyword evidence="8" id="KW-0677">Repeat</keyword>
<dbReference type="FunFam" id="3.60.20.10:FF:000006">
    <property type="entry name" value="Glutamine--fructose-6-phosphate aminotransferase [isomerizing]"/>
    <property type="match status" value="1"/>
</dbReference>